<gene>
    <name evidence="4" type="ORF">ACFQGP_03060</name>
</gene>
<dbReference type="InterPro" id="IPR001647">
    <property type="entry name" value="HTH_TetR"/>
</dbReference>
<evidence type="ECO:0000256" key="1">
    <source>
        <dbReference type="ARBA" id="ARBA00023125"/>
    </source>
</evidence>
<dbReference type="RefSeq" id="WP_125551366.1">
    <property type="nucleotide sequence ID" value="NZ_JBHSSL010000020.1"/>
</dbReference>
<protein>
    <submittedName>
        <fullName evidence="4">TetR/AcrR family transcriptional regulator</fullName>
    </submittedName>
</protein>
<dbReference type="Gene3D" id="1.10.357.10">
    <property type="entry name" value="Tetracycline Repressor, domain 2"/>
    <property type="match status" value="1"/>
</dbReference>
<evidence type="ECO:0000313" key="4">
    <source>
        <dbReference type="EMBL" id="MFC6169556.1"/>
    </source>
</evidence>
<sequence length="211" mass="24054">MQTTIFDNYRKWVQDQTMPKGKRAVLLASLDLFAQHGYASTSTAQIAQQAAVSQATIFKYFKTKQDLLLAILQPIIENLIPQYRDDFLPKINQFATLPTIVHFIVSDRYQFIKANADAMIILLTELLTNDTVHHQFFAMIQSSQPLFMQHVVPALKKAGIHADLDLGAVIRTIVGQLMTYFFQQRLMPNIPVDEAHDLQLIEAQIIRAIEK</sequence>
<dbReference type="Pfam" id="PF00440">
    <property type="entry name" value="TetR_N"/>
    <property type="match status" value="1"/>
</dbReference>
<name>A0ABW1R9J0_9LACO</name>
<dbReference type="PANTHER" id="PTHR30055:SF222">
    <property type="entry name" value="REGULATORY PROTEIN"/>
    <property type="match status" value="1"/>
</dbReference>
<comment type="caution">
    <text evidence="4">The sequence shown here is derived from an EMBL/GenBank/DDBJ whole genome shotgun (WGS) entry which is preliminary data.</text>
</comment>
<reference evidence="5" key="1">
    <citation type="journal article" date="2019" name="Int. J. Syst. Evol. Microbiol.">
        <title>The Global Catalogue of Microorganisms (GCM) 10K type strain sequencing project: providing services to taxonomists for standard genome sequencing and annotation.</title>
        <authorList>
            <consortium name="The Broad Institute Genomics Platform"/>
            <consortium name="The Broad Institute Genome Sequencing Center for Infectious Disease"/>
            <person name="Wu L."/>
            <person name="Ma J."/>
        </authorList>
    </citation>
    <scope>NUCLEOTIDE SEQUENCE [LARGE SCALE GENOMIC DNA]</scope>
    <source>
        <strain evidence="5">CCM 8904</strain>
    </source>
</reference>
<keyword evidence="1 2" id="KW-0238">DNA-binding</keyword>
<evidence type="ECO:0000313" key="5">
    <source>
        <dbReference type="Proteomes" id="UP001596289"/>
    </source>
</evidence>
<organism evidence="4 5">
    <name type="scientific">Loigolactobacillus jiayinensis</name>
    <dbReference type="NCBI Taxonomy" id="2486016"/>
    <lineage>
        <taxon>Bacteria</taxon>
        <taxon>Bacillati</taxon>
        <taxon>Bacillota</taxon>
        <taxon>Bacilli</taxon>
        <taxon>Lactobacillales</taxon>
        <taxon>Lactobacillaceae</taxon>
        <taxon>Loigolactobacillus</taxon>
    </lineage>
</organism>
<feature type="domain" description="HTH tetR-type" evidence="3">
    <location>
        <begin position="19"/>
        <end position="79"/>
    </location>
</feature>
<keyword evidence="5" id="KW-1185">Reference proteome</keyword>
<dbReference type="PRINTS" id="PR00455">
    <property type="entry name" value="HTHTETR"/>
</dbReference>
<dbReference type="PROSITE" id="PS01081">
    <property type="entry name" value="HTH_TETR_1"/>
    <property type="match status" value="1"/>
</dbReference>
<proteinExistence type="predicted"/>
<dbReference type="EMBL" id="JBHSSL010000020">
    <property type="protein sequence ID" value="MFC6169556.1"/>
    <property type="molecule type" value="Genomic_DNA"/>
</dbReference>
<accession>A0ABW1R9J0</accession>
<feature type="DNA-binding region" description="H-T-H motif" evidence="2">
    <location>
        <begin position="42"/>
        <end position="61"/>
    </location>
</feature>
<dbReference type="SUPFAM" id="SSF46689">
    <property type="entry name" value="Homeodomain-like"/>
    <property type="match status" value="1"/>
</dbReference>
<dbReference type="InterPro" id="IPR050109">
    <property type="entry name" value="HTH-type_TetR-like_transc_reg"/>
</dbReference>
<dbReference type="InterPro" id="IPR009057">
    <property type="entry name" value="Homeodomain-like_sf"/>
</dbReference>
<dbReference type="PANTHER" id="PTHR30055">
    <property type="entry name" value="HTH-TYPE TRANSCRIPTIONAL REGULATOR RUTR"/>
    <property type="match status" value="1"/>
</dbReference>
<dbReference type="InterPro" id="IPR023772">
    <property type="entry name" value="DNA-bd_HTH_TetR-type_CS"/>
</dbReference>
<evidence type="ECO:0000259" key="3">
    <source>
        <dbReference type="PROSITE" id="PS50977"/>
    </source>
</evidence>
<evidence type="ECO:0000256" key="2">
    <source>
        <dbReference type="PROSITE-ProRule" id="PRU00335"/>
    </source>
</evidence>
<dbReference type="Proteomes" id="UP001596289">
    <property type="component" value="Unassembled WGS sequence"/>
</dbReference>
<dbReference type="PROSITE" id="PS50977">
    <property type="entry name" value="HTH_TETR_2"/>
    <property type="match status" value="1"/>
</dbReference>